<organism evidence="2 3">
    <name type="scientific">Acinetobacter schindleri NIPH 900</name>
    <dbReference type="NCBI Taxonomy" id="1217675"/>
    <lineage>
        <taxon>Bacteria</taxon>
        <taxon>Pseudomonadati</taxon>
        <taxon>Pseudomonadota</taxon>
        <taxon>Gammaproteobacteria</taxon>
        <taxon>Moraxellales</taxon>
        <taxon>Moraxellaceae</taxon>
        <taxon>Acinetobacter</taxon>
    </lineage>
</organism>
<feature type="compositionally biased region" description="Acidic residues" evidence="1">
    <location>
        <begin position="419"/>
        <end position="435"/>
    </location>
</feature>
<protein>
    <submittedName>
        <fullName evidence="2">Uncharacterized protein</fullName>
    </submittedName>
</protein>
<proteinExistence type="predicted"/>
<dbReference type="RefSeq" id="WP_004811536.1">
    <property type="nucleotide sequence ID" value="NZ_KB849446.1"/>
</dbReference>
<dbReference type="EMBL" id="APPI01000003">
    <property type="protein sequence ID" value="ENV14752.1"/>
    <property type="molecule type" value="Genomic_DNA"/>
</dbReference>
<dbReference type="AlphaFoldDB" id="N8WRK8"/>
<evidence type="ECO:0000313" key="3">
    <source>
        <dbReference type="Proteomes" id="UP000018438"/>
    </source>
</evidence>
<comment type="caution">
    <text evidence="2">The sequence shown here is derived from an EMBL/GenBank/DDBJ whole genome shotgun (WGS) entry which is preliminary data.</text>
</comment>
<dbReference type="Proteomes" id="UP000018438">
    <property type="component" value="Unassembled WGS sequence"/>
</dbReference>
<gene>
    <name evidence="2" type="ORF">F965_00098</name>
</gene>
<evidence type="ECO:0000256" key="1">
    <source>
        <dbReference type="SAM" id="MobiDB-lite"/>
    </source>
</evidence>
<name>N8WRK8_9GAMM</name>
<dbReference type="HOGENOM" id="CLU_443883_0_0_6"/>
<evidence type="ECO:0000313" key="2">
    <source>
        <dbReference type="EMBL" id="ENV14752.1"/>
    </source>
</evidence>
<sequence>MDALNVIAPYQQSHTNGDTEAALQAVFIQVFTQLYGDKINDLNHYGMPHFGSLNVVERFTKQDGLVVLRRPSVDDKIMRIIYSNWSALASKRGLSFLAFVLQMLWGDQWEIKRLFHSIELANLYPTVTTVERLDDSFLTSRILISLDSDVDFAEVSYLAPTLSRLVPANVVAQITAEQRLEGIDRIGVAVAMMPFMTANFSKFDSDYKAGLPAFTEWMVSTNIAVNHNVIATYIGYKTDLKTTYRATVNRDIRALVQPQLANLAYRNMNGVTKAVEALTANTMGFEWDPGNQRIIASKVPENVDLDQVLNVLLTRFNVRPDFVGSEELYEAFETIGWVHEGNQVYIYDPNQTYLYTIGSFSITGNYDDAIALYFQDKIDTDPDWSGVILGARTVESEDLESRTYKQVYLFPLPPPPPEPEPEPEPEPVDPEDAENPPENPEPVDPETPTEPTDPEAPTEPAEPEPEPEPPVIQYEERSILVEVVESFNPDRLASKILVPENERLTLFTQIQTLAADFEDPGMLEVIDSAIIKAYSKEPTGTGNQLYTANLIYFSYAQIANKLIEHLGSANAEVKAASEAYVYKIARTILENNAANQLVKYAEVAQAMEAAKVLSY</sequence>
<accession>N8WRK8</accession>
<reference evidence="2 3" key="1">
    <citation type="submission" date="2013-02" db="EMBL/GenBank/DDBJ databases">
        <title>The Genome Sequence of Acinetobacter schindleri NIPH 900.</title>
        <authorList>
            <consortium name="The Broad Institute Genome Sequencing Platform"/>
            <consortium name="The Broad Institute Genome Sequencing Center for Infectious Disease"/>
            <person name="Cerqueira G."/>
            <person name="Feldgarden M."/>
            <person name="Courvalin P."/>
            <person name="Perichon B."/>
            <person name="Grillot-Courvalin C."/>
            <person name="Clermont D."/>
            <person name="Rocha E."/>
            <person name="Yoon E.-J."/>
            <person name="Nemec A."/>
            <person name="Walker B."/>
            <person name="Young S.K."/>
            <person name="Zeng Q."/>
            <person name="Gargeya S."/>
            <person name="Fitzgerald M."/>
            <person name="Haas B."/>
            <person name="Abouelleil A."/>
            <person name="Alvarado L."/>
            <person name="Arachchi H.M."/>
            <person name="Berlin A.M."/>
            <person name="Chapman S.B."/>
            <person name="Dewar J."/>
            <person name="Goldberg J."/>
            <person name="Griggs A."/>
            <person name="Gujja S."/>
            <person name="Hansen M."/>
            <person name="Howarth C."/>
            <person name="Imamovic A."/>
            <person name="Larimer J."/>
            <person name="McCowan C."/>
            <person name="Murphy C."/>
            <person name="Neiman D."/>
            <person name="Pearson M."/>
            <person name="Priest M."/>
            <person name="Roberts A."/>
            <person name="Saif S."/>
            <person name="Shea T."/>
            <person name="Sisk P."/>
            <person name="Sykes S."/>
            <person name="Wortman J."/>
            <person name="Nusbaum C."/>
            <person name="Birren B."/>
        </authorList>
    </citation>
    <scope>NUCLEOTIDE SEQUENCE [LARGE SCALE GENOMIC DNA]</scope>
    <source>
        <strain evidence="2 3">NIPH 900</strain>
    </source>
</reference>
<keyword evidence="3" id="KW-1185">Reference proteome</keyword>
<dbReference type="PATRIC" id="fig|1217675.3.peg.92"/>
<feature type="region of interest" description="Disordered" evidence="1">
    <location>
        <begin position="408"/>
        <end position="469"/>
    </location>
</feature>